<feature type="compositionally biased region" description="Basic and acidic residues" evidence="1">
    <location>
        <begin position="200"/>
        <end position="219"/>
    </location>
</feature>
<reference evidence="3" key="1">
    <citation type="journal article" date="2015" name="Nat. Plants">
        <title>Genome expansion of Arabis alpina linked with retrotransposition and reduced symmetric DNA methylation.</title>
        <authorList>
            <person name="Willing E.M."/>
            <person name="Rawat V."/>
            <person name="Mandakova T."/>
            <person name="Maumus F."/>
            <person name="James G.V."/>
            <person name="Nordstroem K.J."/>
            <person name="Becker C."/>
            <person name="Warthmann N."/>
            <person name="Chica C."/>
            <person name="Szarzynska B."/>
            <person name="Zytnicki M."/>
            <person name="Albani M.C."/>
            <person name="Kiefer C."/>
            <person name="Bergonzi S."/>
            <person name="Castaings L."/>
            <person name="Mateos J.L."/>
            <person name="Berns M.C."/>
            <person name="Bujdoso N."/>
            <person name="Piofczyk T."/>
            <person name="de Lorenzo L."/>
            <person name="Barrero-Sicilia C."/>
            <person name="Mateos I."/>
            <person name="Piednoel M."/>
            <person name="Hagmann J."/>
            <person name="Chen-Min-Tao R."/>
            <person name="Iglesias-Fernandez R."/>
            <person name="Schuster S.C."/>
            <person name="Alonso-Blanco C."/>
            <person name="Roudier F."/>
            <person name="Carbonero P."/>
            <person name="Paz-Ares J."/>
            <person name="Davis S.J."/>
            <person name="Pecinka A."/>
            <person name="Quesneville H."/>
            <person name="Colot V."/>
            <person name="Lysak M.A."/>
            <person name="Weigel D."/>
            <person name="Coupland G."/>
            <person name="Schneeberger K."/>
        </authorList>
    </citation>
    <scope>NUCLEOTIDE SEQUENCE [LARGE SCALE GENOMIC DNA]</scope>
    <source>
        <strain evidence="3">cv. Pajares</strain>
    </source>
</reference>
<feature type="region of interest" description="Disordered" evidence="1">
    <location>
        <begin position="576"/>
        <end position="627"/>
    </location>
</feature>
<feature type="compositionally biased region" description="Basic and acidic residues" evidence="1">
    <location>
        <begin position="12"/>
        <end position="54"/>
    </location>
</feature>
<feature type="compositionally biased region" description="Basic and acidic residues" evidence="1">
    <location>
        <begin position="227"/>
        <end position="420"/>
    </location>
</feature>
<feature type="compositionally biased region" description="Polar residues" evidence="1">
    <location>
        <begin position="447"/>
        <end position="469"/>
    </location>
</feature>
<keyword evidence="3" id="KW-1185">Reference proteome</keyword>
<sequence>MPRSTRHKSSKHKDSRDYSDSEKESSLKERKSKDESSTRVSKDSGSGDKRKEYYDSVNVEYYEEYTSSSKRRKGKSGDSGGSDRWNGKDEEKGESSKKTKASSEKSRRREEVEGEETKKSSGKSDGKHRESSRKESKELDKEKDREKDKKYKEGKSDKFYDGEEHHHKSKVVSDKTESKTQDQLRSPVTENHTEKRSRRKKDDHGVGDKHQDNSDDVGDKLFTSGDDYIKDGKQKAEKSRDKYREDKEEDIKQKGDKQREDRPTKELSRSDESKKKSKFQDNDHGHEPDSELDGYHERERNRDYERESDRNERDRDRARDRDYERDRDRDRDRERERDRRDYEYDRYHERDWDRDRSRDRDRDHDRDRTHDREKDRSRDYYHDAKRSKSDRERDNDRDVSLLDDQGGRYKDKREGRRSPDYQDYEVAIKGTRSSRAEPDGDMIKSECQPSSSVVQEENGNVSDQITKGASSREAAELSGGSERGTRHKVSEKTAKMEDGILGEFQAERSSTAKASPRPMVERSPSSTSLDRRYNNRSGARRSLEIEETGHRNNARDFSAPEDERLLVDDTSQAELSFNNKANQNNSSFPPRPESRSGISSPRVGPRDEDNRVNTGGRYKRGVDPMMGRGQGNVWRGVPSWPSPIPNGYIPFQHVPPHGGFQTMMPQFPSPSLFGVRPSLEMSHQGISYHIPDAERFSGHMRPLGWQNMMDSSGASHMQGYFGDMSNGVFRDEPNMYTGSDWDHNRRMHSRGWESGADEWKTRNGDPTMEVSSMSVKDDNSVQVADDESLGGQTSHSDNNRAKSVEAGSNLTSPAKDLHASPKTMAEVVAENPVTETTDNSERYCRHYLSKLDISVELADPELLKCISLLIDEERQTIDDGTAVFVNLKEGGKRVPKSNITSLTTLSLFPSQNSSVFQIAMDLYKEQRFEMKGLPNVENQGTPQVSPSHLVKVEPNDDVNDVVKGNSSIETADVKIVDVSDSHTSQKEQQKASPPVDTGMEIETQDGRGSSPNPDKLPNVLEAVAADHIEDYELDAKPDDGAGVTQTTETVPEQDGVPEGDPVALTIASPTLGAMEVDERSDLCEDENMEEAEEKKEADDGVVVEEDVSPKVTEPLVHESDESVISRIHQSTH</sequence>
<evidence type="ECO:0000313" key="3">
    <source>
        <dbReference type="Proteomes" id="UP000029120"/>
    </source>
</evidence>
<feature type="region of interest" description="Disordered" evidence="1">
    <location>
        <begin position="1035"/>
        <end position="1132"/>
    </location>
</feature>
<dbReference type="PANTHER" id="PTHR34837">
    <property type="entry name" value="OS05G0595500 PROTEIN"/>
    <property type="match status" value="1"/>
</dbReference>
<feature type="compositionally biased region" description="Polar residues" evidence="1">
    <location>
        <begin position="576"/>
        <end position="588"/>
    </location>
</feature>
<dbReference type="PANTHER" id="PTHR34837:SF1">
    <property type="entry name" value="LOW PROTEIN: ZINC FINGER CCCH DOMAIN PROTEIN"/>
    <property type="match status" value="1"/>
</dbReference>
<feature type="compositionally biased region" description="Basic and acidic residues" evidence="1">
    <location>
        <begin position="973"/>
        <end position="989"/>
    </location>
</feature>
<feature type="compositionally biased region" description="Basic and acidic residues" evidence="1">
    <location>
        <begin position="488"/>
        <end position="498"/>
    </location>
</feature>
<evidence type="ECO:0000256" key="1">
    <source>
        <dbReference type="SAM" id="MobiDB-lite"/>
    </source>
</evidence>
<feature type="compositionally biased region" description="Basic and acidic residues" evidence="1">
    <location>
        <begin position="434"/>
        <end position="444"/>
    </location>
</feature>
<dbReference type="Proteomes" id="UP000029120">
    <property type="component" value="Chromosome 8"/>
</dbReference>
<feature type="region of interest" description="Disordered" evidence="1">
    <location>
        <begin position="739"/>
        <end position="822"/>
    </location>
</feature>
<feature type="region of interest" description="Disordered" evidence="1">
    <location>
        <begin position="1"/>
        <end position="562"/>
    </location>
</feature>
<gene>
    <name evidence="2" type="ordered locus">AALP_Aa8g316000</name>
</gene>
<accession>A0A087GAR1</accession>
<proteinExistence type="predicted"/>
<feature type="compositionally biased region" description="Basic and acidic residues" evidence="1">
    <location>
        <begin position="541"/>
        <end position="554"/>
    </location>
</feature>
<protein>
    <submittedName>
        <fullName evidence="2">Uncharacterized protein</fullName>
    </submittedName>
</protein>
<name>A0A087GAR1_ARAAL</name>
<dbReference type="eggNOG" id="ENOG502SFNN">
    <property type="taxonomic scope" value="Eukaryota"/>
</dbReference>
<evidence type="ECO:0000313" key="2">
    <source>
        <dbReference type="EMBL" id="KFK26963.1"/>
    </source>
</evidence>
<feature type="compositionally biased region" description="Basic residues" evidence="1">
    <location>
        <begin position="1"/>
        <end position="11"/>
    </location>
</feature>
<dbReference type="AlphaFoldDB" id="A0A087GAR1"/>
<dbReference type="EMBL" id="CM002876">
    <property type="protein sequence ID" value="KFK26963.1"/>
    <property type="molecule type" value="Genomic_DNA"/>
</dbReference>
<feature type="compositionally biased region" description="Basic and acidic residues" evidence="1">
    <location>
        <begin position="85"/>
        <end position="182"/>
    </location>
</feature>
<feature type="region of interest" description="Disordered" evidence="1">
    <location>
        <begin position="973"/>
        <end position="1016"/>
    </location>
</feature>
<organism evidence="2 3">
    <name type="scientific">Arabis alpina</name>
    <name type="common">Alpine rock-cress</name>
    <dbReference type="NCBI Taxonomy" id="50452"/>
    <lineage>
        <taxon>Eukaryota</taxon>
        <taxon>Viridiplantae</taxon>
        <taxon>Streptophyta</taxon>
        <taxon>Embryophyta</taxon>
        <taxon>Tracheophyta</taxon>
        <taxon>Spermatophyta</taxon>
        <taxon>Magnoliopsida</taxon>
        <taxon>eudicotyledons</taxon>
        <taxon>Gunneridae</taxon>
        <taxon>Pentapetalae</taxon>
        <taxon>rosids</taxon>
        <taxon>malvids</taxon>
        <taxon>Brassicales</taxon>
        <taxon>Brassicaceae</taxon>
        <taxon>Arabideae</taxon>
        <taxon>Arabis</taxon>
    </lineage>
</organism>
<dbReference type="OrthoDB" id="1938945at2759"/>
<dbReference type="Gramene" id="KFK26963">
    <property type="protein sequence ID" value="KFK26963"/>
    <property type="gene ID" value="AALP_AA8G316000"/>
</dbReference>
<dbReference type="OMA" id="IQEPDHY"/>